<evidence type="ECO:0000256" key="8">
    <source>
        <dbReference type="ARBA" id="ARBA00032524"/>
    </source>
</evidence>
<evidence type="ECO:0000313" key="14">
    <source>
        <dbReference type="EMBL" id="TLD98021.1"/>
    </source>
</evidence>
<dbReference type="NCBIfam" id="NF003517">
    <property type="entry name" value="PRK05182.2-3"/>
    <property type="match status" value="1"/>
</dbReference>
<keyword evidence="4 11" id="KW-0240">DNA-directed RNA polymerase</keyword>
<organism evidence="13 16">
    <name type="scientific">Helicobacter muridarum</name>
    <dbReference type="NCBI Taxonomy" id="216"/>
    <lineage>
        <taxon>Bacteria</taxon>
        <taxon>Pseudomonadati</taxon>
        <taxon>Campylobacterota</taxon>
        <taxon>Epsilonproteobacteria</taxon>
        <taxon>Campylobacterales</taxon>
        <taxon>Helicobacteraceae</taxon>
        <taxon>Helicobacter</taxon>
    </lineage>
</organism>
<protein>
    <recommendedName>
        <fullName evidence="3 11">DNA-directed RNA polymerase subunit alpha</fullName>
        <shortName evidence="11">RNAP subunit alpha</shortName>
        <ecNumber evidence="2 11">2.7.7.6</ecNumber>
    </recommendedName>
    <alternativeName>
        <fullName evidence="9 11">RNA polymerase subunit alpha</fullName>
    </alternativeName>
    <alternativeName>
        <fullName evidence="8 11">Transcriptase subunit alpha</fullName>
    </alternativeName>
</protein>
<comment type="domain">
    <text evidence="11">The N-terminal domain is essential for RNAP assembly and basal transcription, whereas the C-terminal domain is involved in interaction with transcriptional regulators and with upstream promoter elements.</text>
</comment>
<evidence type="ECO:0000256" key="4">
    <source>
        <dbReference type="ARBA" id="ARBA00022478"/>
    </source>
</evidence>
<dbReference type="SUPFAM" id="SSF47789">
    <property type="entry name" value="C-terminal domain of RNA polymerase alpha subunit"/>
    <property type="match status" value="1"/>
</dbReference>
<reference evidence="14 15" key="1">
    <citation type="journal article" date="2014" name="Genome Announc.">
        <title>Draft genome sequences of eight enterohepatic helicobacter species isolated from both laboratory and wild rodents.</title>
        <authorList>
            <person name="Sheh A."/>
            <person name="Shen Z."/>
            <person name="Fox J.G."/>
        </authorList>
    </citation>
    <scope>NUCLEOTIDE SEQUENCE [LARGE SCALE GENOMIC DNA]</scope>
    <source>
        <strain evidence="14 15">ST1</strain>
    </source>
</reference>
<sequence length="337" mass="37762">MKSIKIRPYIPEKLEIEELAPNHIRLHAYPFEPGYAITIAHPVRRLLLSSTVGYAPIAIKIDGVAHEFDSVRGVAEDVAPLIVNIKNLKFKIKEEARNQERIEVFYEFSGPMELKGKNLDNEFLSIIDSDSHLANINSDAKLKFSLVIQKGLGYVPSEAIREEISSDYIPLDAFFTPVRKAKYAIENVLHDSNPNFERIVFDVETNGQVDPMDAFKEAVGIMHSQMSVFGAELSDVPTSNNRLSDDSPELKVLLASVDALNLEHRPSNCLQKASIKYIGELALMSENDLKNIKNLGKKSFEEISNKMNEIGYPIGMDLPNDLIVTVNKRLAKLKGQN</sequence>
<dbReference type="HAMAP" id="MF_00059">
    <property type="entry name" value="RNApol_bact_RpoA"/>
    <property type="match status" value="1"/>
</dbReference>
<evidence type="ECO:0000259" key="12">
    <source>
        <dbReference type="SMART" id="SM00662"/>
    </source>
</evidence>
<evidence type="ECO:0000256" key="5">
    <source>
        <dbReference type="ARBA" id="ARBA00022679"/>
    </source>
</evidence>
<keyword evidence="6 11" id="KW-0548">Nucleotidyltransferase</keyword>
<dbReference type="GO" id="GO:0000428">
    <property type="term" value="C:DNA-directed RNA polymerase complex"/>
    <property type="evidence" value="ECO:0007669"/>
    <property type="project" value="UniProtKB-KW"/>
</dbReference>
<evidence type="ECO:0000256" key="1">
    <source>
        <dbReference type="ARBA" id="ARBA00007123"/>
    </source>
</evidence>
<keyword evidence="7 11" id="KW-0804">Transcription</keyword>
<name>A0A099U272_9HELI</name>
<dbReference type="RefSeq" id="WP_034556968.1">
    <property type="nucleotide sequence ID" value="NZ_FZML01000047.1"/>
</dbReference>
<evidence type="ECO:0000256" key="10">
    <source>
        <dbReference type="ARBA" id="ARBA00048552"/>
    </source>
</evidence>
<dbReference type="SUPFAM" id="SSF56553">
    <property type="entry name" value="Insert subdomain of RNA polymerase alpha subunit"/>
    <property type="match status" value="1"/>
</dbReference>
<feature type="region of interest" description="Alpha C-terminal domain (alpha-CTD)" evidence="11">
    <location>
        <begin position="250"/>
        <end position="337"/>
    </location>
</feature>
<dbReference type="GO" id="GO:0003899">
    <property type="term" value="F:DNA-directed RNA polymerase activity"/>
    <property type="evidence" value="ECO:0007669"/>
    <property type="project" value="UniProtKB-UniRule"/>
</dbReference>
<dbReference type="Gene3D" id="3.30.1360.10">
    <property type="entry name" value="RNA polymerase, RBP11-like subunit"/>
    <property type="match status" value="1"/>
</dbReference>
<dbReference type="SUPFAM" id="SSF55257">
    <property type="entry name" value="RBP11-like subunits of RNA polymerase"/>
    <property type="match status" value="1"/>
</dbReference>
<dbReference type="Proteomes" id="UP000255139">
    <property type="component" value="Unassembled WGS sequence"/>
</dbReference>
<dbReference type="GO" id="GO:0003677">
    <property type="term" value="F:DNA binding"/>
    <property type="evidence" value="ECO:0007669"/>
    <property type="project" value="UniProtKB-UniRule"/>
</dbReference>
<dbReference type="InterPro" id="IPR011263">
    <property type="entry name" value="DNA-dir_RNA_pol_RpoA/D/Rpb3"/>
</dbReference>
<dbReference type="InterPro" id="IPR011773">
    <property type="entry name" value="DNA-dir_RpoA"/>
</dbReference>
<evidence type="ECO:0000256" key="9">
    <source>
        <dbReference type="ARBA" id="ARBA00033070"/>
    </source>
</evidence>
<comment type="function">
    <text evidence="11">DNA-dependent RNA polymerase catalyzes the transcription of DNA into RNA using the four ribonucleoside triphosphates as substrates.</text>
</comment>
<evidence type="ECO:0000256" key="6">
    <source>
        <dbReference type="ARBA" id="ARBA00022695"/>
    </source>
</evidence>
<dbReference type="NCBIfam" id="TIGR02027">
    <property type="entry name" value="rpoA"/>
    <property type="match status" value="1"/>
</dbReference>
<evidence type="ECO:0000256" key="3">
    <source>
        <dbReference type="ARBA" id="ARBA00015972"/>
    </source>
</evidence>
<proteinExistence type="inferred from homology"/>
<evidence type="ECO:0000256" key="2">
    <source>
        <dbReference type="ARBA" id="ARBA00012418"/>
    </source>
</evidence>
<dbReference type="Proteomes" id="UP000029922">
    <property type="component" value="Unassembled WGS sequence"/>
</dbReference>
<dbReference type="SMART" id="SM00662">
    <property type="entry name" value="RPOLD"/>
    <property type="match status" value="1"/>
</dbReference>
<evidence type="ECO:0000313" key="16">
    <source>
        <dbReference type="Proteomes" id="UP000255139"/>
    </source>
</evidence>
<feature type="region of interest" description="Alpha N-terminal domain (alpha-NTD)" evidence="11">
    <location>
        <begin position="1"/>
        <end position="238"/>
    </location>
</feature>
<comment type="similarity">
    <text evidence="1 11">Belongs to the RNA polymerase alpha chain family.</text>
</comment>
<keyword evidence="16" id="KW-1185">Reference proteome</keyword>
<dbReference type="Gene3D" id="2.170.120.12">
    <property type="entry name" value="DNA-directed RNA polymerase, insert domain"/>
    <property type="match status" value="1"/>
</dbReference>
<dbReference type="AlphaFoldDB" id="A0A099U272"/>
<dbReference type="EC" id="2.7.7.6" evidence="2 11"/>
<dbReference type="EMBL" id="UGJE01000002">
    <property type="protein sequence ID" value="STQ85509.1"/>
    <property type="molecule type" value="Genomic_DNA"/>
</dbReference>
<feature type="domain" description="DNA-directed RNA polymerase RpoA/D/Rpb3-type" evidence="12">
    <location>
        <begin position="23"/>
        <end position="232"/>
    </location>
</feature>
<dbReference type="CDD" id="cd06928">
    <property type="entry name" value="RNAP_alpha_NTD"/>
    <property type="match status" value="1"/>
</dbReference>
<dbReference type="STRING" id="216.LS73_01680"/>
<evidence type="ECO:0000256" key="7">
    <source>
        <dbReference type="ARBA" id="ARBA00023163"/>
    </source>
</evidence>
<dbReference type="GO" id="GO:0006351">
    <property type="term" value="P:DNA-templated transcription"/>
    <property type="evidence" value="ECO:0007669"/>
    <property type="project" value="UniProtKB-UniRule"/>
</dbReference>
<dbReference type="OrthoDB" id="9805706at2"/>
<dbReference type="Pfam" id="PF01000">
    <property type="entry name" value="RNA_pol_A_bac"/>
    <property type="match status" value="1"/>
</dbReference>
<dbReference type="InterPro" id="IPR011260">
    <property type="entry name" value="RNAP_asu_C"/>
</dbReference>
<comment type="catalytic activity">
    <reaction evidence="10 11">
        <text>RNA(n) + a ribonucleoside 5'-triphosphate = RNA(n+1) + diphosphate</text>
        <dbReference type="Rhea" id="RHEA:21248"/>
        <dbReference type="Rhea" id="RHEA-COMP:14527"/>
        <dbReference type="Rhea" id="RHEA-COMP:17342"/>
        <dbReference type="ChEBI" id="CHEBI:33019"/>
        <dbReference type="ChEBI" id="CHEBI:61557"/>
        <dbReference type="ChEBI" id="CHEBI:140395"/>
        <dbReference type="EC" id="2.7.7.6"/>
    </reaction>
</comment>
<evidence type="ECO:0000313" key="15">
    <source>
        <dbReference type="Proteomes" id="UP000029922"/>
    </source>
</evidence>
<reference evidence="13 16" key="2">
    <citation type="submission" date="2018-06" db="EMBL/GenBank/DDBJ databases">
        <authorList>
            <consortium name="Pathogen Informatics"/>
            <person name="Doyle S."/>
        </authorList>
    </citation>
    <scope>NUCLEOTIDE SEQUENCE [LARGE SCALE GENOMIC DNA]</scope>
    <source>
        <strain evidence="13 16">NCTC12714</strain>
    </source>
</reference>
<evidence type="ECO:0000313" key="13">
    <source>
        <dbReference type="EMBL" id="STQ85509.1"/>
    </source>
</evidence>
<dbReference type="InterPro" id="IPR036643">
    <property type="entry name" value="RNApol_insert_sf"/>
</dbReference>
<dbReference type="Pfam" id="PF03118">
    <property type="entry name" value="RNA_pol_A_CTD"/>
    <property type="match status" value="1"/>
</dbReference>
<dbReference type="Pfam" id="PF01193">
    <property type="entry name" value="RNA_pol_L"/>
    <property type="match status" value="1"/>
</dbReference>
<dbReference type="InterPro" id="IPR036603">
    <property type="entry name" value="RBP11-like"/>
</dbReference>
<dbReference type="Gene3D" id="1.10.150.20">
    <property type="entry name" value="5' to 3' exonuclease, C-terminal subdomain"/>
    <property type="match status" value="1"/>
</dbReference>
<comment type="subunit">
    <text evidence="11">Homodimer. The RNAP catalytic core consists of 2 alpha, 1 beta, 1 beta' and 1 omega subunit. When a sigma factor is associated with the core the holoenzyme is formed, which can initiate transcription.</text>
</comment>
<accession>A0A099U272</accession>
<evidence type="ECO:0000256" key="11">
    <source>
        <dbReference type="HAMAP-Rule" id="MF_00059"/>
    </source>
</evidence>
<gene>
    <name evidence="11 13" type="primary">rpoA</name>
    <name evidence="14" type="ORF">LS73_009525</name>
    <name evidence="13" type="ORF">NCTC12714_00294</name>
</gene>
<dbReference type="GO" id="GO:0046983">
    <property type="term" value="F:protein dimerization activity"/>
    <property type="evidence" value="ECO:0007669"/>
    <property type="project" value="InterPro"/>
</dbReference>
<dbReference type="GO" id="GO:0005737">
    <property type="term" value="C:cytoplasm"/>
    <property type="evidence" value="ECO:0007669"/>
    <property type="project" value="UniProtKB-ARBA"/>
</dbReference>
<dbReference type="InterPro" id="IPR011262">
    <property type="entry name" value="DNA-dir_RNA_pol_insert"/>
</dbReference>
<dbReference type="EMBL" id="JRPD02000046">
    <property type="protein sequence ID" value="TLD98021.1"/>
    <property type="molecule type" value="Genomic_DNA"/>
</dbReference>
<keyword evidence="5 11" id="KW-0808">Transferase</keyword>